<dbReference type="EMBL" id="CATNWA010013531">
    <property type="protein sequence ID" value="CAI9565341.1"/>
    <property type="molecule type" value="Genomic_DNA"/>
</dbReference>
<organism evidence="2 3">
    <name type="scientific">Staurois parvus</name>
    <dbReference type="NCBI Taxonomy" id="386267"/>
    <lineage>
        <taxon>Eukaryota</taxon>
        <taxon>Metazoa</taxon>
        <taxon>Chordata</taxon>
        <taxon>Craniata</taxon>
        <taxon>Vertebrata</taxon>
        <taxon>Euteleostomi</taxon>
        <taxon>Amphibia</taxon>
        <taxon>Batrachia</taxon>
        <taxon>Anura</taxon>
        <taxon>Neobatrachia</taxon>
        <taxon>Ranoidea</taxon>
        <taxon>Ranidae</taxon>
        <taxon>Staurois</taxon>
    </lineage>
</organism>
<comment type="caution">
    <text evidence="2">The sequence shown here is derived from an EMBL/GenBank/DDBJ whole genome shotgun (WGS) entry which is preliminary data.</text>
</comment>
<protein>
    <recommendedName>
        <fullName evidence="4">Secreted protein</fullName>
    </recommendedName>
</protein>
<gene>
    <name evidence="2" type="ORF">SPARVUS_LOCUS6058179</name>
</gene>
<evidence type="ECO:0000313" key="2">
    <source>
        <dbReference type="EMBL" id="CAI9565341.1"/>
    </source>
</evidence>
<name>A0ABN9D0W6_9NEOB</name>
<dbReference type="Proteomes" id="UP001162483">
    <property type="component" value="Unassembled WGS sequence"/>
</dbReference>
<sequence length="54" mass="5916">MPPLLLLLILLSLRSQNLFSIFLCSSQTTVHCTLTASFSPLRLSPPPPDTPLSH</sequence>
<proteinExistence type="predicted"/>
<reference evidence="2" key="1">
    <citation type="submission" date="2023-05" db="EMBL/GenBank/DDBJ databases">
        <authorList>
            <person name="Stuckert A."/>
        </authorList>
    </citation>
    <scope>NUCLEOTIDE SEQUENCE</scope>
</reference>
<evidence type="ECO:0008006" key="4">
    <source>
        <dbReference type="Google" id="ProtNLM"/>
    </source>
</evidence>
<accession>A0ABN9D0W6</accession>
<evidence type="ECO:0000313" key="3">
    <source>
        <dbReference type="Proteomes" id="UP001162483"/>
    </source>
</evidence>
<feature type="chain" id="PRO_5045157308" description="Secreted protein" evidence="1">
    <location>
        <begin position="21"/>
        <end position="54"/>
    </location>
</feature>
<feature type="signal peptide" evidence="1">
    <location>
        <begin position="1"/>
        <end position="20"/>
    </location>
</feature>
<keyword evidence="3" id="KW-1185">Reference proteome</keyword>
<evidence type="ECO:0000256" key="1">
    <source>
        <dbReference type="SAM" id="SignalP"/>
    </source>
</evidence>
<keyword evidence="1" id="KW-0732">Signal</keyword>